<dbReference type="GO" id="GO:0003697">
    <property type="term" value="F:single-stranded DNA binding"/>
    <property type="evidence" value="ECO:0007669"/>
    <property type="project" value="InterPro"/>
</dbReference>
<dbReference type="RefSeq" id="WP_008543738.1">
    <property type="nucleotide sequence ID" value="NZ_JH605014.1"/>
</dbReference>
<protein>
    <submittedName>
        <fullName evidence="5">Putative primosomal replication protein</fullName>
    </submittedName>
</protein>
<dbReference type="NCBIfam" id="TIGR04418">
    <property type="entry name" value="PriB_gamma"/>
    <property type="match status" value="1"/>
</dbReference>
<dbReference type="Pfam" id="PF22657">
    <property type="entry name" value="SSB_1"/>
    <property type="match status" value="1"/>
</dbReference>
<dbReference type="HOGENOM" id="CLU_166075_1_2_4"/>
<sequence length="110" mass="12339">MRRSAGQQSPNAAERNLNQITITGTLTAKEEVRYTPAGLIVFEGTFHHRAELVEAGRPRTLEYDFPTVSFGPVAEMLHKVPLGTHLTLKGFLAPRSQRSQRLIVHITEYI</sequence>
<dbReference type="GO" id="GO:0006269">
    <property type="term" value="P:DNA replication, synthesis of primer"/>
    <property type="evidence" value="ECO:0007669"/>
    <property type="project" value="UniProtKB-KW"/>
</dbReference>
<dbReference type="STRING" id="762967.HMPREF9440_02358"/>
<name>H3KHW2_9BURK</name>
<dbReference type="InterPro" id="IPR000424">
    <property type="entry name" value="Primosome_PriB/ssb"/>
</dbReference>
<dbReference type="PIRSF" id="PIRSF003135">
    <property type="entry name" value="Primosomal_n"/>
    <property type="match status" value="1"/>
</dbReference>
<comment type="caution">
    <text evidence="5">The sequence shown here is derived from an EMBL/GenBank/DDBJ whole genome shotgun (WGS) entry which is preliminary data.</text>
</comment>
<evidence type="ECO:0000256" key="2">
    <source>
        <dbReference type="ARBA" id="ARBA00022705"/>
    </source>
</evidence>
<dbReference type="AlphaFoldDB" id="H3KHW2"/>
<dbReference type="SUPFAM" id="SSF50249">
    <property type="entry name" value="Nucleic acid-binding proteins"/>
    <property type="match status" value="1"/>
</dbReference>
<dbReference type="InterPro" id="IPR012340">
    <property type="entry name" value="NA-bd_OB-fold"/>
</dbReference>
<keyword evidence="3 4" id="KW-0238">DNA-binding</keyword>
<dbReference type="PROSITE" id="PS50935">
    <property type="entry name" value="SSB"/>
    <property type="match status" value="1"/>
</dbReference>
<dbReference type="GO" id="GO:1990077">
    <property type="term" value="C:primosome complex"/>
    <property type="evidence" value="ECO:0007669"/>
    <property type="project" value="UniProtKB-KW"/>
</dbReference>
<evidence type="ECO:0000256" key="1">
    <source>
        <dbReference type="ARBA" id="ARBA00022515"/>
    </source>
</evidence>
<evidence type="ECO:0000313" key="5">
    <source>
        <dbReference type="EMBL" id="EHY30298.1"/>
    </source>
</evidence>
<dbReference type="InterPro" id="IPR023646">
    <property type="entry name" value="Prisomal_replication_PriB"/>
</dbReference>
<keyword evidence="1" id="KW-0639">Primosome</keyword>
<reference evidence="5 6" key="1">
    <citation type="submission" date="2011-11" db="EMBL/GenBank/DDBJ databases">
        <authorList>
            <person name="Weinstock G."/>
            <person name="Sodergren E."/>
            <person name="Clifton S."/>
            <person name="Fulton L."/>
            <person name="Fulton B."/>
            <person name="Courtney L."/>
            <person name="Fronick C."/>
            <person name="Harrison M."/>
            <person name="Strong C."/>
            <person name="Farmer C."/>
            <person name="Delahaunty K."/>
            <person name="Markovic C."/>
            <person name="Hall O."/>
            <person name="Minx P."/>
            <person name="Tomlinson C."/>
            <person name="Mitreva M."/>
            <person name="Hou S."/>
            <person name="Chen J."/>
            <person name="Wollam A."/>
            <person name="Pepin K.H."/>
            <person name="Johnson M."/>
            <person name="Bhonagiri V."/>
            <person name="Zhang X."/>
            <person name="Suruliraj S."/>
            <person name="Warren W."/>
            <person name="Chinwalla A."/>
            <person name="Mardis E.R."/>
            <person name="Wilson R.K."/>
        </authorList>
    </citation>
    <scope>NUCLEOTIDE SEQUENCE [LARGE SCALE GENOMIC DNA]</scope>
    <source>
        <strain evidence="5 6">YIT 11816</strain>
    </source>
</reference>
<keyword evidence="2" id="KW-0235">DNA replication</keyword>
<gene>
    <name evidence="5" type="ORF">HMPREF9440_02358</name>
</gene>
<organism evidence="5 6">
    <name type="scientific">Sutterella parvirubra YIT 11816</name>
    <dbReference type="NCBI Taxonomy" id="762967"/>
    <lineage>
        <taxon>Bacteria</taxon>
        <taxon>Pseudomonadati</taxon>
        <taxon>Pseudomonadota</taxon>
        <taxon>Betaproteobacteria</taxon>
        <taxon>Burkholderiales</taxon>
        <taxon>Sutterellaceae</taxon>
        <taxon>Sutterella</taxon>
    </lineage>
</organism>
<accession>H3KHW2</accession>
<proteinExistence type="predicted"/>
<dbReference type="Gene3D" id="2.40.50.140">
    <property type="entry name" value="Nucleic acid-binding proteins"/>
    <property type="match status" value="1"/>
</dbReference>
<evidence type="ECO:0000313" key="6">
    <source>
        <dbReference type="Proteomes" id="UP000004956"/>
    </source>
</evidence>
<dbReference type="EMBL" id="AFBQ01000358">
    <property type="protein sequence ID" value="EHY30298.1"/>
    <property type="molecule type" value="Genomic_DNA"/>
</dbReference>
<dbReference type="Proteomes" id="UP000004956">
    <property type="component" value="Unassembled WGS sequence"/>
</dbReference>
<evidence type="ECO:0000256" key="3">
    <source>
        <dbReference type="ARBA" id="ARBA00023125"/>
    </source>
</evidence>
<evidence type="ECO:0000256" key="4">
    <source>
        <dbReference type="PROSITE-ProRule" id="PRU00252"/>
    </source>
</evidence>
<dbReference type="PATRIC" id="fig|762967.3.peg.1861"/>
<keyword evidence="6" id="KW-1185">Reference proteome</keyword>